<feature type="domain" description="Heterokaryon incompatibility" evidence="1">
    <location>
        <begin position="41"/>
        <end position="119"/>
    </location>
</feature>
<dbReference type="RefSeq" id="XP_033401898.1">
    <property type="nucleotide sequence ID" value="XM_033535985.1"/>
</dbReference>
<dbReference type="PANTHER" id="PTHR24148:SF82">
    <property type="entry name" value="HETEROKARYON INCOMPATIBILITY DOMAIN-CONTAINING PROTEIN"/>
    <property type="match status" value="1"/>
</dbReference>
<dbReference type="Proteomes" id="UP000799438">
    <property type="component" value="Unassembled WGS sequence"/>
</dbReference>
<protein>
    <recommendedName>
        <fullName evidence="1">Heterokaryon incompatibility domain-containing protein</fullName>
    </recommendedName>
</protein>
<dbReference type="InterPro" id="IPR010730">
    <property type="entry name" value="HET"/>
</dbReference>
<proteinExistence type="predicted"/>
<sequence length="120" mass="13815">VYERLDLGSQHIRLLVLFPGRWTDPLSCALSLVSLNDRPIYEAVSYAWGNRTSRRTIHLDDRLYSVTAALEIVLRHPTKARIIWVDALCINQSDPEERTHQVNMMCAIYSLAQEVFLFLG</sequence>
<dbReference type="AlphaFoldDB" id="A0A6A6BPW9"/>
<dbReference type="EMBL" id="ML995476">
    <property type="protein sequence ID" value="KAF2146189.1"/>
    <property type="molecule type" value="Genomic_DNA"/>
</dbReference>
<dbReference type="OrthoDB" id="2157530at2759"/>
<accession>A0A6A6BPW9</accession>
<reference evidence="2" key="1">
    <citation type="journal article" date="2020" name="Stud. Mycol.">
        <title>101 Dothideomycetes genomes: a test case for predicting lifestyles and emergence of pathogens.</title>
        <authorList>
            <person name="Haridas S."/>
            <person name="Albert R."/>
            <person name="Binder M."/>
            <person name="Bloem J."/>
            <person name="Labutti K."/>
            <person name="Salamov A."/>
            <person name="Andreopoulos B."/>
            <person name="Baker S."/>
            <person name="Barry K."/>
            <person name="Bills G."/>
            <person name="Bluhm B."/>
            <person name="Cannon C."/>
            <person name="Castanera R."/>
            <person name="Culley D."/>
            <person name="Daum C."/>
            <person name="Ezra D."/>
            <person name="Gonzalez J."/>
            <person name="Henrissat B."/>
            <person name="Kuo A."/>
            <person name="Liang C."/>
            <person name="Lipzen A."/>
            <person name="Lutzoni F."/>
            <person name="Magnuson J."/>
            <person name="Mondo S."/>
            <person name="Nolan M."/>
            <person name="Ohm R."/>
            <person name="Pangilinan J."/>
            <person name="Park H.-J."/>
            <person name="Ramirez L."/>
            <person name="Alfaro M."/>
            <person name="Sun H."/>
            <person name="Tritt A."/>
            <person name="Yoshinaga Y."/>
            <person name="Zwiers L.-H."/>
            <person name="Turgeon B."/>
            <person name="Goodwin S."/>
            <person name="Spatafora J."/>
            <person name="Crous P."/>
            <person name="Grigoriev I."/>
        </authorList>
    </citation>
    <scope>NUCLEOTIDE SEQUENCE</scope>
    <source>
        <strain evidence="2">CBS 121167</strain>
    </source>
</reference>
<organism evidence="2 3">
    <name type="scientific">Aplosporella prunicola CBS 121167</name>
    <dbReference type="NCBI Taxonomy" id="1176127"/>
    <lineage>
        <taxon>Eukaryota</taxon>
        <taxon>Fungi</taxon>
        <taxon>Dikarya</taxon>
        <taxon>Ascomycota</taxon>
        <taxon>Pezizomycotina</taxon>
        <taxon>Dothideomycetes</taxon>
        <taxon>Dothideomycetes incertae sedis</taxon>
        <taxon>Botryosphaeriales</taxon>
        <taxon>Aplosporellaceae</taxon>
        <taxon>Aplosporella</taxon>
    </lineage>
</organism>
<feature type="non-terminal residue" evidence="2">
    <location>
        <position position="120"/>
    </location>
</feature>
<keyword evidence="3" id="KW-1185">Reference proteome</keyword>
<feature type="non-terminal residue" evidence="2">
    <location>
        <position position="1"/>
    </location>
</feature>
<dbReference type="InterPro" id="IPR052895">
    <property type="entry name" value="HetReg/Transcr_Mod"/>
</dbReference>
<evidence type="ECO:0000259" key="1">
    <source>
        <dbReference type="Pfam" id="PF06985"/>
    </source>
</evidence>
<dbReference type="GeneID" id="54293481"/>
<gene>
    <name evidence="2" type="ORF">K452DRAFT_198130</name>
</gene>
<evidence type="ECO:0000313" key="3">
    <source>
        <dbReference type="Proteomes" id="UP000799438"/>
    </source>
</evidence>
<dbReference type="Pfam" id="PF06985">
    <property type="entry name" value="HET"/>
    <property type="match status" value="1"/>
</dbReference>
<dbReference type="PANTHER" id="PTHR24148">
    <property type="entry name" value="ANKYRIN REPEAT DOMAIN-CONTAINING PROTEIN 39 HOMOLOG-RELATED"/>
    <property type="match status" value="1"/>
</dbReference>
<evidence type="ECO:0000313" key="2">
    <source>
        <dbReference type="EMBL" id="KAF2146189.1"/>
    </source>
</evidence>
<name>A0A6A6BPW9_9PEZI</name>